<reference evidence="2" key="1">
    <citation type="submission" date="2015-10" db="EMBL/GenBank/DDBJ databases">
        <title>Niche specialization of a soil ammonia-oxidizing archaeon, Candidatus Nitrosocosmicus oleophilus.</title>
        <authorList>
            <person name="Jung M.-Y."/>
            <person name="Rhee S.-K."/>
        </authorList>
    </citation>
    <scope>NUCLEOTIDE SEQUENCE [LARGE SCALE GENOMIC DNA]</scope>
    <source>
        <strain evidence="2">MY3</strain>
    </source>
</reference>
<dbReference type="AlphaFoldDB" id="A0A654MCR1"/>
<accession>A0A654MCR1</accession>
<gene>
    <name evidence="1" type="ORF">NMY3_03075</name>
</gene>
<name>A0A654MCR1_9ARCH</name>
<dbReference type="EMBL" id="CP012850">
    <property type="protein sequence ID" value="ALI37262.1"/>
    <property type="molecule type" value="Genomic_DNA"/>
</dbReference>
<sequence>MLVKLTIILLASKEDIDNMKDFEDMTLDEREEILEQVRNLPDEPSDPIDVFTHSFNELSQNWSNVLKEFDSIYSDCNIGSHKNIEEKDENSWCARIYRYFY</sequence>
<dbReference type="OrthoDB" id="12142at2157"/>
<evidence type="ECO:0000313" key="2">
    <source>
        <dbReference type="Proteomes" id="UP000058925"/>
    </source>
</evidence>
<dbReference type="KEGG" id="taa:NMY3_03075"/>
<evidence type="ECO:0000313" key="1">
    <source>
        <dbReference type="EMBL" id="ALI37262.1"/>
    </source>
</evidence>
<proteinExistence type="predicted"/>
<protein>
    <submittedName>
        <fullName evidence="1">Uncharacterized protein</fullName>
    </submittedName>
</protein>
<dbReference type="Proteomes" id="UP000058925">
    <property type="component" value="Chromosome"/>
</dbReference>
<dbReference type="RefSeq" id="WP_196816362.1">
    <property type="nucleotide sequence ID" value="NZ_CP012850.1"/>
</dbReference>
<dbReference type="GeneID" id="60422940"/>
<keyword evidence="2" id="KW-1185">Reference proteome</keyword>
<organism evidence="1 2">
    <name type="scientific">Candidatus Nitrosocosmicus oleophilus</name>
    <dbReference type="NCBI Taxonomy" id="1353260"/>
    <lineage>
        <taxon>Archaea</taxon>
        <taxon>Nitrososphaerota</taxon>
        <taxon>Nitrososphaeria</taxon>
        <taxon>Nitrososphaerales</taxon>
        <taxon>Nitrososphaeraceae</taxon>
        <taxon>Candidatus Nitrosocosmicus</taxon>
    </lineage>
</organism>